<protein>
    <submittedName>
        <fullName evidence="5">Unannotated protein</fullName>
    </submittedName>
</protein>
<dbReference type="NCBIfam" id="TIGR00368">
    <property type="entry name" value="YifB family Mg chelatase-like AAA ATPase"/>
    <property type="match status" value="1"/>
</dbReference>
<dbReference type="PANTHER" id="PTHR32039:SF7">
    <property type="entry name" value="COMPETENCE PROTEIN COMM"/>
    <property type="match status" value="1"/>
</dbReference>
<evidence type="ECO:0000256" key="2">
    <source>
        <dbReference type="ARBA" id="ARBA00022741"/>
    </source>
</evidence>
<dbReference type="SUPFAM" id="SSF54211">
    <property type="entry name" value="Ribosomal protein S5 domain 2-like"/>
    <property type="match status" value="1"/>
</dbReference>
<dbReference type="Gene3D" id="3.30.230.10">
    <property type="match status" value="1"/>
</dbReference>
<feature type="domain" description="AAA+ ATPase" evidence="4">
    <location>
        <begin position="206"/>
        <end position="391"/>
    </location>
</feature>
<gene>
    <name evidence="5" type="ORF">UFOPK3495_01412</name>
    <name evidence="6" type="ORF">UFOPK4237_00920</name>
</gene>
<evidence type="ECO:0000256" key="3">
    <source>
        <dbReference type="ARBA" id="ARBA00022840"/>
    </source>
</evidence>
<dbReference type="GO" id="GO:0003677">
    <property type="term" value="F:DNA binding"/>
    <property type="evidence" value="ECO:0007669"/>
    <property type="project" value="InterPro"/>
</dbReference>
<reference evidence="5" key="1">
    <citation type="submission" date="2020-05" db="EMBL/GenBank/DDBJ databases">
        <authorList>
            <person name="Chiriac C."/>
            <person name="Salcher M."/>
            <person name="Ghai R."/>
            <person name="Kavagutti S V."/>
        </authorList>
    </citation>
    <scope>NUCLEOTIDE SEQUENCE</scope>
</reference>
<name>A0A6J7GVU2_9ZZZZ</name>
<organism evidence="5">
    <name type="scientific">freshwater metagenome</name>
    <dbReference type="NCBI Taxonomy" id="449393"/>
    <lineage>
        <taxon>unclassified sequences</taxon>
        <taxon>metagenomes</taxon>
        <taxon>ecological metagenomes</taxon>
    </lineage>
</organism>
<keyword evidence="3" id="KW-0067">ATP-binding</keyword>
<dbReference type="SMART" id="SM00382">
    <property type="entry name" value="AAA"/>
    <property type="match status" value="1"/>
</dbReference>
<sequence length="500" mass="52811">MWGVVPAGISGVMVKVEVDVARGLPSVGVVGLAHTSVAEARWRARSAIVNSGFTWPNSRITIGLSPADLPKTGTSLDLPIAVGLLAATSQIAKLGSNVSFIGELGLDGAIKPVPGVLAAAISAQRHGVSTFIVSAGNSREAREVEGLEVIAVTNLRQLIAVLRNEDAGEEVDQFPAMIDDANALGDFSEVRGHDVARFALEVAAAGGHHCSLLGEPGVGKTMLAQRFVSLLPELNQQQALDVTSVHALAGRIESGHGLLRRPPFIAPHHSISAGAMLGSVRNGVLLPGALTLASEGVLFLDEAPEFDRPCLEGMRQPLEQGSLALMRVGQTVIAPARFQLILAANPCPCGQAIGRGDGCTCGAQQKRRYLQKLSGPLMDRIDIRISLTRPTDAHLRMSAGESSDVIAQRVLLARDRAHVRWTNESWNLNAQAPGSVLRSSYPPDAAGQGLLERAESRGLNPRGSDRVLRMAWTLADLEAQDQPNNDHVATALSMRGGGFE</sequence>
<dbReference type="GO" id="GO:0005524">
    <property type="term" value="F:ATP binding"/>
    <property type="evidence" value="ECO:0007669"/>
    <property type="project" value="UniProtKB-KW"/>
</dbReference>
<dbReference type="InterPro" id="IPR045006">
    <property type="entry name" value="CHLI-like"/>
</dbReference>
<evidence type="ECO:0000313" key="5">
    <source>
        <dbReference type="EMBL" id="CAB4908370.1"/>
    </source>
</evidence>
<dbReference type="InterPro" id="IPR027417">
    <property type="entry name" value="P-loop_NTPase"/>
</dbReference>
<dbReference type="PRINTS" id="PR01657">
    <property type="entry name" value="MCMFAMILY"/>
</dbReference>
<comment type="similarity">
    <text evidence="1">Belongs to the Mg-chelatase subunits D/I family. ComM subfamily.</text>
</comment>
<evidence type="ECO:0000259" key="4">
    <source>
        <dbReference type="SMART" id="SM00382"/>
    </source>
</evidence>
<keyword evidence="2" id="KW-0547">Nucleotide-binding</keyword>
<evidence type="ECO:0000256" key="1">
    <source>
        <dbReference type="ARBA" id="ARBA00006354"/>
    </source>
</evidence>
<dbReference type="EMBL" id="CAFBMC010000096">
    <property type="protein sequence ID" value="CAB4908370.1"/>
    <property type="molecule type" value="Genomic_DNA"/>
</dbReference>
<dbReference type="Pfam" id="PF13541">
    <property type="entry name" value="ChlI"/>
    <property type="match status" value="1"/>
</dbReference>
<dbReference type="InterPro" id="IPR004482">
    <property type="entry name" value="Mg_chelat-rel"/>
</dbReference>
<dbReference type="InterPro" id="IPR025158">
    <property type="entry name" value="Mg_chelat-rel_C"/>
</dbReference>
<dbReference type="InterPro" id="IPR003593">
    <property type="entry name" value="AAA+_ATPase"/>
</dbReference>
<proteinExistence type="inferred from homology"/>
<dbReference type="InterPro" id="IPR014721">
    <property type="entry name" value="Ribsml_uS5_D2-typ_fold_subgr"/>
</dbReference>
<dbReference type="SUPFAM" id="SSF52540">
    <property type="entry name" value="P-loop containing nucleoside triphosphate hydrolases"/>
    <property type="match status" value="1"/>
</dbReference>
<dbReference type="Pfam" id="PF13335">
    <property type="entry name" value="Mg_chelatase_C"/>
    <property type="match status" value="1"/>
</dbReference>
<dbReference type="InterPro" id="IPR020568">
    <property type="entry name" value="Ribosomal_Su5_D2-typ_SF"/>
</dbReference>
<dbReference type="AlphaFoldDB" id="A0A6J7GVU2"/>
<dbReference type="Gene3D" id="3.40.50.300">
    <property type="entry name" value="P-loop containing nucleotide triphosphate hydrolases"/>
    <property type="match status" value="1"/>
</dbReference>
<dbReference type="EMBL" id="CAFBPZ010000055">
    <property type="protein sequence ID" value="CAB5039017.1"/>
    <property type="molecule type" value="Genomic_DNA"/>
</dbReference>
<accession>A0A6J7GVU2</accession>
<dbReference type="InterPro" id="IPR001208">
    <property type="entry name" value="MCM_dom"/>
</dbReference>
<evidence type="ECO:0000313" key="6">
    <source>
        <dbReference type="EMBL" id="CAB5039017.1"/>
    </source>
</evidence>
<dbReference type="PANTHER" id="PTHR32039">
    <property type="entry name" value="MAGNESIUM-CHELATASE SUBUNIT CHLI"/>
    <property type="match status" value="1"/>
</dbReference>
<dbReference type="Pfam" id="PF01078">
    <property type="entry name" value="Mg_chelatase"/>
    <property type="match status" value="1"/>
</dbReference>
<dbReference type="InterPro" id="IPR000523">
    <property type="entry name" value="Mg_chelatse_chII-like_cat_dom"/>
</dbReference>